<evidence type="ECO:0000256" key="1">
    <source>
        <dbReference type="ARBA" id="ARBA00000900"/>
    </source>
</evidence>
<dbReference type="EnsemblMetazoa" id="XM_021039951.1">
    <property type="protein sequence ID" value="XP_020895610.1"/>
    <property type="gene ID" value="LOC110234564"/>
</dbReference>
<dbReference type="InterPro" id="IPR039398">
    <property type="entry name" value="Deltex_fam"/>
</dbReference>
<dbReference type="PROSITE" id="PS00518">
    <property type="entry name" value="ZF_RING_1"/>
    <property type="match status" value="1"/>
</dbReference>
<feature type="compositionally biased region" description="Polar residues" evidence="10">
    <location>
        <begin position="121"/>
        <end position="135"/>
    </location>
</feature>
<feature type="region of interest" description="Disordered" evidence="10">
    <location>
        <begin position="120"/>
        <end position="160"/>
    </location>
</feature>
<comment type="catalytic activity">
    <reaction evidence="1 9">
        <text>S-ubiquitinyl-[E2 ubiquitin-conjugating enzyme]-L-cysteine + [acceptor protein]-L-lysine = [E2 ubiquitin-conjugating enzyme]-L-cysteine + N(6)-ubiquitinyl-[acceptor protein]-L-lysine.</text>
        <dbReference type="EC" id="2.3.2.27"/>
    </reaction>
</comment>
<dbReference type="InterPro" id="IPR013083">
    <property type="entry name" value="Znf_RING/FYVE/PHD"/>
</dbReference>
<dbReference type="GO" id="GO:0005737">
    <property type="term" value="C:cytoplasm"/>
    <property type="evidence" value="ECO:0007669"/>
    <property type="project" value="UniProtKB-SubCell"/>
</dbReference>
<dbReference type="GeneID" id="110234564"/>
<keyword evidence="7 9" id="KW-0862">Zinc</keyword>
<dbReference type="EC" id="2.3.2.27" evidence="9"/>
<dbReference type="PROSITE" id="PS50089">
    <property type="entry name" value="ZF_RING_2"/>
    <property type="match status" value="1"/>
</dbReference>
<dbReference type="OrthoDB" id="527344at2759"/>
<evidence type="ECO:0000256" key="9">
    <source>
        <dbReference type="RuleBase" id="RU367105"/>
    </source>
</evidence>
<feature type="region of interest" description="Disordered" evidence="10">
    <location>
        <begin position="353"/>
        <end position="413"/>
    </location>
</feature>
<feature type="domain" description="RING-type" evidence="11">
    <location>
        <begin position="522"/>
        <end position="561"/>
    </location>
</feature>
<proteinExistence type="inferred from homology"/>
<dbReference type="CDD" id="cd02907">
    <property type="entry name" value="Macro_Af1521_BAL-like"/>
    <property type="match status" value="1"/>
</dbReference>
<protein>
    <recommendedName>
        <fullName evidence="9">E3 ubiquitin-protein ligase</fullName>
        <ecNumber evidence="9">2.3.2.27</ecNumber>
    </recommendedName>
</protein>
<feature type="compositionally biased region" description="Basic and acidic residues" evidence="10">
    <location>
        <begin position="137"/>
        <end position="148"/>
    </location>
</feature>
<evidence type="ECO:0000256" key="2">
    <source>
        <dbReference type="ARBA" id="ARBA00004906"/>
    </source>
</evidence>
<comment type="subcellular location">
    <subcellularLocation>
        <location evidence="9">Cytoplasm</location>
    </subcellularLocation>
</comment>
<accession>A0A913WXE5</accession>
<evidence type="ECO:0000313" key="13">
    <source>
        <dbReference type="EnsemblMetazoa" id="XP_020895610.1"/>
    </source>
</evidence>
<evidence type="ECO:0000256" key="3">
    <source>
        <dbReference type="ARBA" id="ARBA00009413"/>
    </source>
</evidence>
<dbReference type="Pfam" id="PF13923">
    <property type="entry name" value="zf-C3HC4_2"/>
    <property type="match status" value="1"/>
</dbReference>
<evidence type="ECO:0000256" key="10">
    <source>
        <dbReference type="SAM" id="MobiDB-lite"/>
    </source>
</evidence>
<dbReference type="SUPFAM" id="SSF57850">
    <property type="entry name" value="RING/U-box"/>
    <property type="match status" value="1"/>
</dbReference>
<dbReference type="GO" id="GO:0008270">
    <property type="term" value="F:zinc ion binding"/>
    <property type="evidence" value="ECO:0007669"/>
    <property type="project" value="UniProtKB-KW"/>
</dbReference>
<organism evidence="13 14">
    <name type="scientific">Exaiptasia diaphana</name>
    <name type="common">Tropical sea anemone</name>
    <name type="synonym">Aiptasia pulchella</name>
    <dbReference type="NCBI Taxonomy" id="2652724"/>
    <lineage>
        <taxon>Eukaryota</taxon>
        <taxon>Metazoa</taxon>
        <taxon>Cnidaria</taxon>
        <taxon>Anthozoa</taxon>
        <taxon>Hexacorallia</taxon>
        <taxon>Actiniaria</taxon>
        <taxon>Aiptasiidae</taxon>
        <taxon>Exaiptasia</taxon>
    </lineage>
</organism>
<evidence type="ECO:0000256" key="8">
    <source>
        <dbReference type="PROSITE-ProRule" id="PRU00175"/>
    </source>
</evidence>
<dbReference type="Gene3D" id="3.40.220.10">
    <property type="entry name" value="Leucine Aminopeptidase, subunit E, domain 1"/>
    <property type="match status" value="1"/>
</dbReference>
<dbReference type="RefSeq" id="XP_020895610.1">
    <property type="nucleotide sequence ID" value="XM_021039951.1"/>
</dbReference>
<dbReference type="AlphaFoldDB" id="A0A913WXE5"/>
<feature type="domain" description="Macro" evidence="12">
    <location>
        <begin position="161"/>
        <end position="350"/>
    </location>
</feature>
<dbReference type="InterPro" id="IPR002589">
    <property type="entry name" value="Macro_dom"/>
</dbReference>
<keyword evidence="4 9" id="KW-0808">Transferase</keyword>
<dbReference type="InterPro" id="IPR043472">
    <property type="entry name" value="Macro_dom-like"/>
</dbReference>
<dbReference type="InterPro" id="IPR039396">
    <property type="entry name" value="Deltex_C"/>
</dbReference>
<keyword evidence="6 8" id="KW-0863">Zinc-finger</keyword>
<dbReference type="OMA" id="HIMSENN"/>
<evidence type="ECO:0000256" key="6">
    <source>
        <dbReference type="ARBA" id="ARBA00022771"/>
    </source>
</evidence>
<evidence type="ECO:0000256" key="7">
    <source>
        <dbReference type="ARBA" id="ARBA00022833"/>
    </source>
</evidence>
<dbReference type="SMART" id="SM00506">
    <property type="entry name" value="A1pp"/>
    <property type="match status" value="1"/>
</dbReference>
<evidence type="ECO:0000259" key="12">
    <source>
        <dbReference type="PROSITE" id="PS51154"/>
    </source>
</evidence>
<feature type="region of interest" description="Disordered" evidence="10">
    <location>
        <begin position="445"/>
        <end position="492"/>
    </location>
</feature>
<dbReference type="GO" id="GO:0016567">
    <property type="term" value="P:protein ubiquitination"/>
    <property type="evidence" value="ECO:0007669"/>
    <property type="project" value="UniProtKB-UniRule"/>
</dbReference>
<feature type="compositionally biased region" description="Polar residues" evidence="10">
    <location>
        <begin position="445"/>
        <end position="462"/>
    </location>
</feature>
<comment type="similarity">
    <text evidence="3 9">Belongs to the Deltex family.</text>
</comment>
<dbReference type="Pfam" id="PF18102">
    <property type="entry name" value="DTC"/>
    <property type="match status" value="1"/>
</dbReference>
<dbReference type="InterPro" id="IPR039399">
    <property type="entry name" value="Deltex_C_sf"/>
</dbReference>
<feature type="compositionally biased region" description="Basic and acidic residues" evidence="10">
    <location>
        <begin position="395"/>
        <end position="412"/>
    </location>
</feature>
<dbReference type="SUPFAM" id="SSF52949">
    <property type="entry name" value="Macro domain-like"/>
    <property type="match status" value="1"/>
</dbReference>
<dbReference type="Pfam" id="PF01661">
    <property type="entry name" value="Macro"/>
    <property type="match status" value="1"/>
</dbReference>
<comment type="pathway">
    <text evidence="2 9">Protein modification; protein ubiquitination.</text>
</comment>
<dbReference type="KEGG" id="epa:110234564"/>
<evidence type="ECO:0000256" key="4">
    <source>
        <dbReference type="ARBA" id="ARBA00022679"/>
    </source>
</evidence>
<reference evidence="13" key="1">
    <citation type="submission" date="2022-11" db="UniProtKB">
        <authorList>
            <consortium name="EnsemblMetazoa"/>
        </authorList>
    </citation>
    <scope>IDENTIFICATION</scope>
</reference>
<dbReference type="GO" id="GO:0061630">
    <property type="term" value="F:ubiquitin protein ligase activity"/>
    <property type="evidence" value="ECO:0007669"/>
    <property type="project" value="UniProtKB-UniRule"/>
</dbReference>
<feature type="compositionally biased region" description="Acidic residues" evidence="10">
    <location>
        <begin position="149"/>
        <end position="160"/>
    </location>
</feature>
<dbReference type="PANTHER" id="PTHR12622">
    <property type="entry name" value="DELTEX-RELATED"/>
    <property type="match status" value="1"/>
</dbReference>
<dbReference type="GO" id="GO:0007219">
    <property type="term" value="P:Notch signaling pathway"/>
    <property type="evidence" value="ECO:0007669"/>
    <property type="project" value="InterPro"/>
</dbReference>
<dbReference type="PROSITE" id="PS51154">
    <property type="entry name" value="MACRO"/>
    <property type="match status" value="1"/>
</dbReference>
<evidence type="ECO:0000259" key="11">
    <source>
        <dbReference type="PROSITE" id="PS50089"/>
    </source>
</evidence>
<keyword evidence="5 9" id="KW-0479">Metal-binding</keyword>
<evidence type="ECO:0000313" key="14">
    <source>
        <dbReference type="Proteomes" id="UP000887567"/>
    </source>
</evidence>
<dbReference type="InterPro" id="IPR001841">
    <property type="entry name" value="Znf_RING"/>
</dbReference>
<dbReference type="Proteomes" id="UP000887567">
    <property type="component" value="Unplaced"/>
</dbReference>
<dbReference type="CDD" id="cd09633">
    <property type="entry name" value="Deltex_C"/>
    <property type="match status" value="1"/>
</dbReference>
<keyword evidence="9" id="KW-0963">Cytoplasm</keyword>
<dbReference type="Gene3D" id="3.30.40.10">
    <property type="entry name" value="Zinc/RING finger domain, C3HC4 (zinc finger)"/>
    <property type="match status" value="1"/>
</dbReference>
<keyword evidence="14" id="KW-1185">Reference proteome</keyword>
<name>A0A913WXE5_EXADI</name>
<dbReference type="SMART" id="SM00184">
    <property type="entry name" value="RING"/>
    <property type="match status" value="1"/>
</dbReference>
<sequence length="738" mass="82969">MDDYHVTLETMVNACKVLVKPTEHCSKDMLKTASQRLSDMYHTEQQTMKCERFCLVHSNNEQQMKLRNAVLEINKKGKAVLERAPDRQSWEVFGRIENVEEILQCLGRIVEIKRLDLASEKANSNPEADDNNNMASGDEKMLLENGNRDDDDDNDDDGEELSTRLIHDLGCVRVSVYKGDITNESSDAIVNAANQSLSHDAGVAKAIVSKGGQSIQDECRRIIGTKGKLETGEAAITPAGNLNCKMVIHAVGPIWNRSEKEKGKQLLKKAFLSSLQQAEKYRFNSIAFPAVSSGIYGMPKKVCAKIMFDAVEEYNSQISPSQAFKVTDVRFVNNDLRTVKVFQKEFKVRYGHGEMQKTTEPNIPKAKHVTSQTLSDQESRYHHEKGRSRQGSARIPERQHNKEDRLRERESVLPDEAILTHNYTSQGRNAEHISEGFSWTNLQATNQSSQPNKAPHQPSDNSNLKKRWREEPNDAYSGSGGARPKHKLRDLPTTKCNGYQGHDLTKDTLSKKQLLEDQKDKCPVCLACIYQPKTLPKCKHTFCKRCLQEALKKSPMCPLCRDPVQTTSGKRSKGTMVHHSESLRLAARYEGSGAMMYNDSLPISTDGQPKGTMQHRVQPFNLPGYKNCGTILIQYSMNSGIQGPQHPNPGQRYDSTSRTAYLPDNHQGRDVMRLLKKAFDRGLVFTVGRSMTSGYDNQIVWGDIPHKTCINGGPSNYGYPDPTYLTEVQQMLKAMLNT</sequence>
<dbReference type="Gene3D" id="3.30.390.130">
    <property type="match status" value="1"/>
</dbReference>
<evidence type="ECO:0000256" key="5">
    <source>
        <dbReference type="ARBA" id="ARBA00022723"/>
    </source>
</evidence>
<dbReference type="InterPro" id="IPR017907">
    <property type="entry name" value="Znf_RING_CS"/>
</dbReference>